<gene>
    <name evidence="3" type="ORF">GCM10007368_04820</name>
</gene>
<dbReference type="SUPFAM" id="SSF54001">
    <property type="entry name" value="Cysteine proteinases"/>
    <property type="match status" value="1"/>
</dbReference>
<proteinExistence type="predicted"/>
<evidence type="ECO:0000313" key="3">
    <source>
        <dbReference type="EMBL" id="GGI05171.1"/>
    </source>
</evidence>
<feature type="domain" description="Transglutaminase-like" evidence="2">
    <location>
        <begin position="99"/>
        <end position="181"/>
    </location>
</feature>
<dbReference type="EMBL" id="BMDG01000002">
    <property type="protein sequence ID" value="GGI05171.1"/>
    <property type="molecule type" value="Genomic_DNA"/>
</dbReference>
<keyword evidence="4" id="KW-1185">Reference proteome</keyword>
<name>A0ABQ2B0W0_9MICO</name>
<dbReference type="InterPro" id="IPR038765">
    <property type="entry name" value="Papain-like_cys_pep_sf"/>
</dbReference>
<evidence type="ECO:0000256" key="1">
    <source>
        <dbReference type="SAM" id="MobiDB-lite"/>
    </source>
</evidence>
<reference evidence="4" key="1">
    <citation type="journal article" date="2019" name="Int. J. Syst. Evol. Microbiol.">
        <title>The Global Catalogue of Microorganisms (GCM) 10K type strain sequencing project: providing services to taxonomists for standard genome sequencing and annotation.</title>
        <authorList>
            <consortium name="The Broad Institute Genomics Platform"/>
            <consortium name="The Broad Institute Genome Sequencing Center for Infectious Disease"/>
            <person name="Wu L."/>
            <person name="Ma J."/>
        </authorList>
    </citation>
    <scope>NUCLEOTIDE SEQUENCE [LARGE SCALE GENOMIC DNA]</scope>
    <source>
        <strain evidence="4">CCM 8653</strain>
    </source>
</reference>
<dbReference type="InterPro" id="IPR002931">
    <property type="entry name" value="Transglutaminase-like"/>
</dbReference>
<evidence type="ECO:0000259" key="2">
    <source>
        <dbReference type="Pfam" id="PF01841"/>
    </source>
</evidence>
<accession>A0ABQ2B0W0</accession>
<dbReference type="Proteomes" id="UP000632535">
    <property type="component" value="Unassembled WGS sequence"/>
</dbReference>
<comment type="caution">
    <text evidence="3">The sequence shown here is derived from an EMBL/GenBank/DDBJ whole genome shotgun (WGS) entry which is preliminary data.</text>
</comment>
<dbReference type="RefSeq" id="WP_188522075.1">
    <property type="nucleotide sequence ID" value="NZ_BMDG01000002.1"/>
</dbReference>
<dbReference type="Gene3D" id="3.10.620.30">
    <property type="match status" value="1"/>
</dbReference>
<feature type="region of interest" description="Disordered" evidence="1">
    <location>
        <begin position="1"/>
        <end position="29"/>
    </location>
</feature>
<evidence type="ECO:0000313" key="4">
    <source>
        <dbReference type="Proteomes" id="UP000632535"/>
    </source>
</evidence>
<protein>
    <recommendedName>
        <fullName evidence="2">Transglutaminase-like domain-containing protein</fullName>
    </recommendedName>
</protein>
<dbReference type="Pfam" id="PF01841">
    <property type="entry name" value="Transglut_core"/>
    <property type="match status" value="1"/>
</dbReference>
<sequence>MDDTARTAPTAPPATGQGRAPTLDDYARHSAYSDPGGHAALLAAVDPVPAAIGTAACTAVVHYRAGRPVLTDEQGADIDRRWLASVLDAATDRCPGPLDAARDQAQQVAGCCRDHTLLSVGVLREHGIPARSRIGFAGYFEPPFFHDHVVVEHWQAADPADPASPDPDTGAAGGRWVRWDPELTADGRWDFDVHDMPTGPASPFPTAAEVWRAIRAGEVDPASYGVDPGLPHLGGKDFVRGYVLLELAHRMRDEVLLWDVWGAAPDLPGIAGLMGQSPPGTVPLVRLEPETWDALTDALATLLVAADAGDAAAEEALAARYTAGLGPRGRVVTASPSGRLGITDLAARTTRWRGTGATD</sequence>
<feature type="compositionally biased region" description="Low complexity" evidence="1">
    <location>
        <begin position="1"/>
        <end position="21"/>
    </location>
</feature>
<organism evidence="3 4">
    <name type="scientific">Isoptericola cucumis</name>
    <dbReference type="NCBI Taxonomy" id="1776856"/>
    <lineage>
        <taxon>Bacteria</taxon>
        <taxon>Bacillati</taxon>
        <taxon>Actinomycetota</taxon>
        <taxon>Actinomycetes</taxon>
        <taxon>Micrococcales</taxon>
        <taxon>Promicromonosporaceae</taxon>
        <taxon>Isoptericola</taxon>
    </lineage>
</organism>